<evidence type="ECO:0000313" key="13">
    <source>
        <dbReference type="EMBL" id="MFC5986794.1"/>
    </source>
</evidence>
<feature type="transmembrane region" description="Helical" evidence="9">
    <location>
        <begin position="407"/>
        <end position="429"/>
    </location>
</feature>
<evidence type="ECO:0000256" key="4">
    <source>
        <dbReference type="ARBA" id="ARBA00022475"/>
    </source>
</evidence>
<evidence type="ECO:0000256" key="10">
    <source>
        <dbReference type="RuleBase" id="RU367050"/>
    </source>
</evidence>
<keyword evidence="7 9" id="KW-1133">Transmembrane helix</keyword>
<feature type="transmembrane region" description="Helical" evidence="9">
    <location>
        <begin position="143"/>
        <end position="169"/>
    </location>
</feature>
<sequence>MGPLQVTPPENREIKSDRRPGHHPRAALILSIIFAGLGQLYNRSYMKGILFIVIEAAFIMVFHDFIELGLWGIVTLGTIPKLDHSIILLVYGILALLLLAVAAAFYIWNVVDAKNEAMKIRSGWVRPAWREALKSAYLRSFPYLLTIPGFLLLIFVVVFPLLFAILLAFTNYSLYNAPPKNLVDWVGFDNFVQLATVPIWNKSFMSVFSWTLVWTIVSTSLQIGLGLLLALLVNDQRIKYKKLIRTILILPWAVPSFVSILIFSALFNDQFGAINRMLTSWFGWEGLPWMTDPLYTKIALISMQTWLGFPFLFALFTGVLQSISNEWYEAADVDGGSRWQKFQHITLPHVLFVTAPLLIIQYTANFNNFNVIYLFNEGGPAVRGQTAGGTDILISWVYKLTFTNNNYSMAAAISLIIGVMVILFAFIQFRRSRSFREERNIQ</sequence>
<dbReference type="Proteomes" id="UP001596250">
    <property type="component" value="Unassembled WGS sequence"/>
</dbReference>
<dbReference type="SUPFAM" id="SSF161098">
    <property type="entry name" value="MetI-like"/>
    <property type="match status" value="1"/>
</dbReference>
<keyword evidence="6 9" id="KW-0812">Transmembrane</keyword>
<evidence type="ECO:0000256" key="3">
    <source>
        <dbReference type="ARBA" id="ARBA00022448"/>
    </source>
</evidence>
<reference evidence="14" key="1">
    <citation type="journal article" date="2019" name="Int. J. Syst. Evol. Microbiol.">
        <title>The Global Catalogue of Microorganisms (GCM) 10K type strain sequencing project: providing services to taxonomists for standard genome sequencing and annotation.</title>
        <authorList>
            <consortium name="The Broad Institute Genomics Platform"/>
            <consortium name="The Broad Institute Genome Sequencing Center for Infectious Disease"/>
            <person name="Wu L."/>
            <person name="Ma J."/>
        </authorList>
    </citation>
    <scope>NUCLEOTIDE SEQUENCE [LARGE SCALE GENOMIC DNA]</scope>
    <source>
        <strain evidence="14">CCM 8749</strain>
    </source>
</reference>
<feature type="transmembrane region" description="Helical" evidence="9">
    <location>
        <begin position="49"/>
        <end position="74"/>
    </location>
</feature>
<dbReference type="PANTHER" id="PTHR47314:SF1">
    <property type="entry name" value="MALTOSE_MALTODEXTRIN TRANSPORT SYSTEM PERMEASE PROTEIN MALF"/>
    <property type="match status" value="1"/>
</dbReference>
<dbReference type="InterPro" id="IPR000515">
    <property type="entry name" value="MetI-like"/>
</dbReference>
<comment type="caution">
    <text evidence="13">The sequence shown here is derived from an EMBL/GenBank/DDBJ whole genome shotgun (WGS) entry which is preliminary data.</text>
</comment>
<protein>
    <recommendedName>
        <fullName evidence="10">Maltose/maltodextrin transport system permease protein</fullName>
    </recommendedName>
</protein>
<comment type="subcellular location">
    <subcellularLocation>
        <location evidence="1 9">Cell membrane</location>
        <topology evidence="1 9">Multi-pass membrane protein</topology>
    </subcellularLocation>
</comment>
<dbReference type="CDD" id="cd06261">
    <property type="entry name" value="TM_PBP2"/>
    <property type="match status" value="1"/>
</dbReference>
<feature type="domain" description="ABC transmembrane type-1" evidence="12">
    <location>
        <begin position="208"/>
        <end position="428"/>
    </location>
</feature>
<dbReference type="SUPFAM" id="SSF160964">
    <property type="entry name" value="MalF N-terminal region-like"/>
    <property type="match status" value="1"/>
</dbReference>
<dbReference type="InterPro" id="IPR035906">
    <property type="entry name" value="MetI-like_sf"/>
</dbReference>
<keyword evidence="3 9" id="KW-0813">Transport</keyword>
<feature type="transmembrane region" description="Helical" evidence="9">
    <location>
        <begin position="25"/>
        <end position="42"/>
    </location>
</feature>
<comment type="function">
    <text evidence="10">Part of the ABC transporter complex MalEFGK involved in maltose/maltodextrin import. Probably responsible for the translocation of the substrate across the membrane.</text>
</comment>
<feature type="region of interest" description="Disordered" evidence="11">
    <location>
        <begin position="1"/>
        <end position="21"/>
    </location>
</feature>
<keyword evidence="5 10" id="KW-0762">Sugar transport</keyword>
<evidence type="ECO:0000256" key="11">
    <source>
        <dbReference type="SAM" id="MobiDB-lite"/>
    </source>
</evidence>
<comment type="similarity">
    <text evidence="2 10">Belongs to the binding-protein-dependent transport system permease family. MalFG subfamily.</text>
</comment>
<feature type="transmembrane region" description="Helical" evidence="9">
    <location>
        <begin position="298"/>
        <end position="320"/>
    </location>
</feature>
<dbReference type="Gene3D" id="1.10.3720.10">
    <property type="entry name" value="MetI-like"/>
    <property type="match status" value="1"/>
</dbReference>
<evidence type="ECO:0000256" key="7">
    <source>
        <dbReference type="ARBA" id="ARBA00022989"/>
    </source>
</evidence>
<organism evidence="13 14">
    <name type="scientific">Marinicrinis lubricantis</name>
    <dbReference type="NCBI Taxonomy" id="2086470"/>
    <lineage>
        <taxon>Bacteria</taxon>
        <taxon>Bacillati</taxon>
        <taxon>Bacillota</taxon>
        <taxon>Bacilli</taxon>
        <taxon>Bacillales</taxon>
        <taxon>Paenibacillaceae</taxon>
    </lineage>
</organism>
<evidence type="ECO:0000256" key="1">
    <source>
        <dbReference type="ARBA" id="ARBA00004651"/>
    </source>
</evidence>
<dbReference type="PANTHER" id="PTHR47314">
    <property type="entry name" value="MALTOSE/MALTODEXTRIN TRANSPORT SYSTEM PERMEASE PROTEIN MALF"/>
    <property type="match status" value="1"/>
</dbReference>
<proteinExistence type="inferred from homology"/>
<gene>
    <name evidence="13" type="ORF">ACFPXP_10230</name>
</gene>
<keyword evidence="8 9" id="KW-0472">Membrane</keyword>
<keyword evidence="14" id="KW-1185">Reference proteome</keyword>
<feature type="transmembrane region" description="Helical" evidence="9">
    <location>
        <begin position="207"/>
        <end position="231"/>
    </location>
</feature>
<evidence type="ECO:0000256" key="2">
    <source>
        <dbReference type="ARBA" id="ARBA00009047"/>
    </source>
</evidence>
<dbReference type="EMBL" id="JBHSQV010000134">
    <property type="protein sequence ID" value="MFC5986794.1"/>
    <property type="molecule type" value="Genomic_DNA"/>
</dbReference>
<feature type="transmembrane region" description="Helical" evidence="9">
    <location>
        <begin position="86"/>
        <end position="111"/>
    </location>
</feature>
<dbReference type="PROSITE" id="PS50928">
    <property type="entry name" value="ABC_TM1"/>
    <property type="match status" value="1"/>
</dbReference>
<evidence type="ECO:0000256" key="6">
    <source>
        <dbReference type="ARBA" id="ARBA00022692"/>
    </source>
</evidence>
<keyword evidence="4 10" id="KW-1003">Cell membrane</keyword>
<evidence type="ECO:0000256" key="8">
    <source>
        <dbReference type="ARBA" id="ARBA00023136"/>
    </source>
</evidence>
<feature type="transmembrane region" description="Helical" evidence="9">
    <location>
        <begin position="345"/>
        <end position="364"/>
    </location>
</feature>
<evidence type="ECO:0000256" key="9">
    <source>
        <dbReference type="RuleBase" id="RU363032"/>
    </source>
</evidence>
<evidence type="ECO:0000313" key="14">
    <source>
        <dbReference type="Proteomes" id="UP001596250"/>
    </source>
</evidence>
<evidence type="ECO:0000259" key="12">
    <source>
        <dbReference type="PROSITE" id="PS50928"/>
    </source>
</evidence>
<name>A0ABW1INW9_9BACL</name>
<dbReference type="Pfam" id="PF00528">
    <property type="entry name" value="BPD_transp_1"/>
    <property type="match status" value="1"/>
</dbReference>
<feature type="compositionally biased region" description="Basic and acidic residues" evidence="11">
    <location>
        <begin position="10"/>
        <end position="19"/>
    </location>
</feature>
<dbReference type="RefSeq" id="WP_379894109.1">
    <property type="nucleotide sequence ID" value="NZ_CBCSCT010000073.1"/>
</dbReference>
<feature type="transmembrane region" description="Helical" evidence="9">
    <location>
        <begin position="243"/>
        <end position="267"/>
    </location>
</feature>
<evidence type="ECO:0000256" key="5">
    <source>
        <dbReference type="ARBA" id="ARBA00022597"/>
    </source>
</evidence>
<accession>A0ABW1INW9</accession>